<evidence type="ECO:0000313" key="2">
    <source>
        <dbReference type="EMBL" id="CEA01040.1"/>
    </source>
</evidence>
<dbReference type="HOGENOM" id="CLU_3356645_0_0_9"/>
<organism evidence="2 3">
    <name type="scientific">Jeotgalicoccus saudimassiliensis</name>
    <dbReference type="NCBI Taxonomy" id="1461582"/>
    <lineage>
        <taxon>Bacteria</taxon>
        <taxon>Bacillati</taxon>
        <taxon>Bacillota</taxon>
        <taxon>Bacilli</taxon>
        <taxon>Bacillales</taxon>
        <taxon>Staphylococcaceae</taxon>
        <taxon>Jeotgalicoccus</taxon>
    </lineage>
</organism>
<keyword evidence="1" id="KW-1133">Transmembrane helix</keyword>
<evidence type="ECO:0000313" key="3">
    <source>
        <dbReference type="Proteomes" id="UP000044136"/>
    </source>
</evidence>
<keyword evidence="1" id="KW-0472">Membrane</keyword>
<accession>A0A078M449</accession>
<dbReference type="AlphaFoldDB" id="A0A078M449"/>
<keyword evidence="1" id="KW-0812">Transmembrane</keyword>
<dbReference type="Proteomes" id="UP000044136">
    <property type="component" value="Unassembled WGS sequence"/>
</dbReference>
<name>A0A078M449_9STAP</name>
<keyword evidence="3" id="KW-1185">Reference proteome</keyword>
<sequence>MTFKSKIDLPFIIMMILSIAAIAAAGFIREVSAPAV</sequence>
<protein>
    <submittedName>
        <fullName evidence="2">Uncharacterized protein</fullName>
    </submittedName>
</protein>
<reference evidence="2 3" key="1">
    <citation type="submission" date="2014-07" db="EMBL/GenBank/DDBJ databases">
        <authorList>
            <person name="Urmite Genomes Urmite Genomes"/>
        </authorList>
    </citation>
    <scope>NUCLEOTIDE SEQUENCE [LARGE SCALE GENOMIC DNA]</scope>
    <source>
        <strain evidence="2 3">13MG44_air</strain>
    </source>
</reference>
<feature type="transmembrane region" description="Helical" evidence="1">
    <location>
        <begin position="7"/>
        <end position="28"/>
    </location>
</feature>
<gene>
    <name evidence="2" type="ORF">BN1048_01215</name>
</gene>
<dbReference type="EMBL" id="CCSE01000001">
    <property type="protein sequence ID" value="CEA01040.1"/>
    <property type="molecule type" value="Genomic_DNA"/>
</dbReference>
<evidence type="ECO:0000256" key="1">
    <source>
        <dbReference type="SAM" id="Phobius"/>
    </source>
</evidence>
<proteinExistence type="predicted"/>